<protein>
    <submittedName>
        <fullName evidence="6">LysR family transcriptional regulator</fullName>
    </submittedName>
</protein>
<name>A0A0F3L057_9GAMM</name>
<dbReference type="SUPFAM" id="SSF46785">
    <property type="entry name" value="Winged helix' DNA-binding domain"/>
    <property type="match status" value="1"/>
</dbReference>
<dbReference type="PRINTS" id="PR00039">
    <property type="entry name" value="HTHLYSR"/>
</dbReference>
<evidence type="ECO:0000313" key="7">
    <source>
        <dbReference type="Proteomes" id="UP000033651"/>
    </source>
</evidence>
<dbReference type="InterPro" id="IPR036388">
    <property type="entry name" value="WH-like_DNA-bd_sf"/>
</dbReference>
<dbReference type="Pfam" id="PF00126">
    <property type="entry name" value="HTH_1"/>
    <property type="match status" value="1"/>
</dbReference>
<dbReference type="Pfam" id="PF03466">
    <property type="entry name" value="LysR_substrate"/>
    <property type="match status" value="1"/>
</dbReference>
<dbReference type="EMBL" id="JZRB01000004">
    <property type="protein sequence ID" value="KJV36786.1"/>
    <property type="molecule type" value="Genomic_DNA"/>
</dbReference>
<dbReference type="CDD" id="cd08474">
    <property type="entry name" value="PBP2_CrgA_like_5"/>
    <property type="match status" value="1"/>
</dbReference>
<evidence type="ECO:0000256" key="4">
    <source>
        <dbReference type="ARBA" id="ARBA00023163"/>
    </source>
</evidence>
<keyword evidence="3" id="KW-0238">DNA-binding</keyword>
<evidence type="ECO:0000256" key="2">
    <source>
        <dbReference type="ARBA" id="ARBA00023015"/>
    </source>
</evidence>
<dbReference type="GO" id="GO:0003677">
    <property type="term" value="F:DNA binding"/>
    <property type="evidence" value="ECO:0007669"/>
    <property type="project" value="UniProtKB-KW"/>
</dbReference>
<keyword evidence="4" id="KW-0804">Transcription</keyword>
<comment type="similarity">
    <text evidence="1">Belongs to the LysR transcriptional regulatory family.</text>
</comment>
<dbReference type="PATRIC" id="fig|345309.4.peg.2988"/>
<evidence type="ECO:0000256" key="3">
    <source>
        <dbReference type="ARBA" id="ARBA00023125"/>
    </source>
</evidence>
<evidence type="ECO:0000313" key="6">
    <source>
        <dbReference type="EMBL" id="KJV36786.1"/>
    </source>
</evidence>
<dbReference type="InterPro" id="IPR058163">
    <property type="entry name" value="LysR-type_TF_proteobact-type"/>
</dbReference>
<dbReference type="FunFam" id="1.10.10.10:FF:000001">
    <property type="entry name" value="LysR family transcriptional regulator"/>
    <property type="match status" value="1"/>
</dbReference>
<dbReference type="SUPFAM" id="SSF53850">
    <property type="entry name" value="Periplasmic binding protein-like II"/>
    <property type="match status" value="1"/>
</dbReference>
<gene>
    <name evidence="6" type="ORF">VI08_03255</name>
</gene>
<keyword evidence="7" id="KW-1185">Reference proteome</keyword>
<dbReference type="PANTHER" id="PTHR30537">
    <property type="entry name" value="HTH-TYPE TRANSCRIPTIONAL REGULATOR"/>
    <property type="match status" value="1"/>
</dbReference>
<dbReference type="PROSITE" id="PS50931">
    <property type="entry name" value="HTH_LYSR"/>
    <property type="match status" value="1"/>
</dbReference>
<dbReference type="PANTHER" id="PTHR30537:SF5">
    <property type="entry name" value="HTH-TYPE TRANSCRIPTIONAL ACTIVATOR TTDR-RELATED"/>
    <property type="match status" value="1"/>
</dbReference>
<reference evidence="6 7" key="1">
    <citation type="submission" date="2015-03" db="EMBL/GenBank/DDBJ databases">
        <title>Draft genome sequence of Luteibacter yeojuensis strain SU11.</title>
        <authorList>
            <person name="Sulaiman J."/>
            <person name="Priya K."/>
            <person name="Chan K.-G."/>
        </authorList>
    </citation>
    <scope>NUCLEOTIDE SEQUENCE [LARGE SCALE GENOMIC DNA]</scope>
    <source>
        <strain evidence="6 7">SU11</strain>
    </source>
</reference>
<dbReference type="Proteomes" id="UP000033651">
    <property type="component" value="Unassembled WGS sequence"/>
</dbReference>
<dbReference type="InterPro" id="IPR000847">
    <property type="entry name" value="LysR_HTH_N"/>
</dbReference>
<evidence type="ECO:0000259" key="5">
    <source>
        <dbReference type="PROSITE" id="PS50931"/>
    </source>
</evidence>
<keyword evidence="2" id="KW-0805">Transcription regulation</keyword>
<dbReference type="InterPro" id="IPR005119">
    <property type="entry name" value="LysR_subst-bd"/>
</dbReference>
<dbReference type="AlphaFoldDB" id="A0A0F3L057"/>
<sequence length="299" mass="32668">MPNDLLPAIAAFARVAHHASFTRAARELGVSPSALSQSVRALETRLGVRLLDRSTRRVGVTEIGQRFLDEAQAGLGAIERAVDAVNDSREAPAGLLRLNLPKAVADVVVMPHMAEFARRYPDVTVEMHCDNRFLDLVAMGFDAGFRLGESLANDVVAVPIGGPSRIATFASPSYIAEHGAPQVPADLLAHRCACIRLDHDRSVLRWEFTIDGRIVEVEVGPALVSNDGDLLVEAARAGLGVGCHFESLVAADFARGTLVPVLTDYWPTYGAFHLYYPSRVHMPRKLRVFVDFLRERHAM</sequence>
<dbReference type="InterPro" id="IPR036390">
    <property type="entry name" value="WH_DNA-bd_sf"/>
</dbReference>
<dbReference type="GO" id="GO:0003700">
    <property type="term" value="F:DNA-binding transcription factor activity"/>
    <property type="evidence" value="ECO:0007669"/>
    <property type="project" value="InterPro"/>
</dbReference>
<dbReference type="Gene3D" id="1.10.10.10">
    <property type="entry name" value="Winged helix-like DNA-binding domain superfamily/Winged helix DNA-binding domain"/>
    <property type="match status" value="1"/>
</dbReference>
<comment type="caution">
    <text evidence="6">The sequence shown here is derived from an EMBL/GenBank/DDBJ whole genome shotgun (WGS) entry which is preliminary data.</text>
</comment>
<proteinExistence type="inferred from homology"/>
<feature type="domain" description="HTH lysR-type" evidence="5">
    <location>
        <begin position="1"/>
        <end position="61"/>
    </location>
</feature>
<evidence type="ECO:0000256" key="1">
    <source>
        <dbReference type="ARBA" id="ARBA00009437"/>
    </source>
</evidence>
<dbReference type="RefSeq" id="WP_045828091.1">
    <property type="nucleotide sequence ID" value="NZ_JZRB01000004.1"/>
</dbReference>
<dbReference type="Gene3D" id="3.40.190.290">
    <property type="match status" value="1"/>
</dbReference>
<organism evidence="6 7">
    <name type="scientific">Luteibacter yeojuensis</name>
    <dbReference type="NCBI Taxonomy" id="345309"/>
    <lineage>
        <taxon>Bacteria</taxon>
        <taxon>Pseudomonadati</taxon>
        <taxon>Pseudomonadota</taxon>
        <taxon>Gammaproteobacteria</taxon>
        <taxon>Lysobacterales</taxon>
        <taxon>Rhodanobacteraceae</taxon>
        <taxon>Luteibacter</taxon>
    </lineage>
</organism>
<accession>A0A0F3L057</accession>